<dbReference type="Gene3D" id="3.40.630.30">
    <property type="match status" value="1"/>
</dbReference>
<dbReference type="SUPFAM" id="SSF55729">
    <property type="entry name" value="Acyl-CoA N-acyltransferases (Nat)"/>
    <property type="match status" value="1"/>
</dbReference>
<name>A0AA44ZN45_PSEA5</name>
<gene>
    <name evidence="4" type="ORF">ATL51_1052</name>
</gene>
<proteinExistence type="predicted"/>
<evidence type="ECO:0000313" key="4">
    <source>
        <dbReference type="EMBL" id="PKB29422.1"/>
    </source>
</evidence>
<dbReference type="Pfam" id="PF08445">
    <property type="entry name" value="FR47"/>
    <property type="match status" value="1"/>
</dbReference>
<evidence type="ECO:0000256" key="1">
    <source>
        <dbReference type="ARBA" id="ARBA00022679"/>
    </source>
</evidence>
<reference evidence="4 5" key="1">
    <citation type="submission" date="2017-11" db="EMBL/GenBank/DDBJ databases">
        <title>Sequencing the genomes of 1000 actinobacteria strains.</title>
        <authorList>
            <person name="Klenk H.-P."/>
        </authorList>
    </citation>
    <scope>NUCLEOTIDE SEQUENCE [LARGE SCALE GENOMIC DNA]</scope>
    <source>
        <strain evidence="4 5">DSM 44104</strain>
    </source>
</reference>
<evidence type="ECO:0000313" key="5">
    <source>
        <dbReference type="Proteomes" id="UP000232453"/>
    </source>
</evidence>
<feature type="domain" description="N-acetyltransferase" evidence="3">
    <location>
        <begin position="114"/>
        <end position="248"/>
    </location>
</feature>
<evidence type="ECO:0000259" key="3">
    <source>
        <dbReference type="PROSITE" id="PS51186"/>
    </source>
</evidence>
<dbReference type="InterPro" id="IPR013653">
    <property type="entry name" value="GCN5-like_dom"/>
</dbReference>
<keyword evidence="1" id="KW-0808">Transferase</keyword>
<dbReference type="PANTHER" id="PTHR43420:SF3">
    <property type="entry name" value="N-ACETYLTRANSFERASE DOMAIN-CONTAINING PROTEIN"/>
    <property type="match status" value="1"/>
</dbReference>
<keyword evidence="2" id="KW-0012">Acyltransferase</keyword>
<organism evidence="4 5">
    <name type="scientific">Pseudonocardia alni</name>
    <name type="common">Amycolata alni</name>
    <dbReference type="NCBI Taxonomy" id="33907"/>
    <lineage>
        <taxon>Bacteria</taxon>
        <taxon>Bacillati</taxon>
        <taxon>Actinomycetota</taxon>
        <taxon>Actinomycetes</taxon>
        <taxon>Pseudonocardiales</taxon>
        <taxon>Pseudonocardiaceae</taxon>
        <taxon>Pseudonocardia</taxon>
    </lineage>
</organism>
<accession>A0AA44ZN45</accession>
<dbReference type="InterPro" id="IPR050680">
    <property type="entry name" value="YpeA/RimI_acetyltransf"/>
</dbReference>
<dbReference type="InterPro" id="IPR000182">
    <property type="entry name" value="GNAT_dom"/>
</dbReference>
<dbReference type="InterPro" id="IPR016181">
    <property type="entry name" value="Acyl_CoA_acyltransferase"/>
</dbReference>
<sequence length="248" mass="25687">MTAVPDAPDRLDTALTDPVASALRGRLAGFGATRGAAARFDPEVSPFAALPLDADGHGSAGDWADLAALCAPGSEVVVVRAAAGPPRIPAGWELLRAFPGVQMDGGAVPGAAADDLVELGPSDRAEMAELTGRTRPGPWLARTAELGRYLGVRHDGRLVAMAGERMRIGGDGAAGATEISAVCTAPEFRGRGLARRLVDAVAAGIVARGERPVLHAAADNRGAIRLYEAMGFTLSRTMRFDLLRAPHR</sequence>
<dbReference type="AlphaFoldDB" id="A0AA44ZN45"/>
<comment type="caution">
    <text evidence="4">The sequence shown here is derived from an EMBL/GenBank/DDBJ whole genome shotgun (WGS) entry which is preliminary data.</text>
</comment>
<dbReference type="EMBL" id="PHUJ01000003">
    <property type="protein sequence ID" value="PKB29422.1"/>
    <property type="molecule type" value="Genomic_DNA"/>
</dbReference>
<dbReference type="Proteomes" id="UP000232453">
    <property type="component" value="Unassembled WGS sequence"/>
</dbReference>
<dbReference type="PROSITE" id="PS51186">
    <property type="entry name" value="GNAT"/>
    <property type="match status" value="1"/>
</dbReference>
<protein>
    <submittedName>
        <fullName evidence="4">FR47-like protein</fullName>
    </submittedName>
</protein>
<evidence type="ECO:0000256" key="2">
    <source>
        <dbReference type="ARBA" id="ARBA00023315"/>
    </source>
</evidence>
<dbReference type="GO" id="GO:0016747">
    <property type="term" value="F:acyltransferase activity, transferring groups other than amino-acyl groups"/>
    <property type="evidence" value="ECO:0007669"/>
    <property type="project" value="InterPro"/>
</dbReference>
<dbReference type="CDD" id="cd04301">
    <property type="entry name" value="NAT_SF"/>
    <property type="match status" value="1"/>
</dbReference>
<dbReference type="PANTHER" id="PTHR43420">
    <property type="entry name" value="ACETYLTRANSFERASE"/>
    <property type="match status" value="1"/>
</dbReference>